<dbReference type="AlphaFoldDB" id="A0A815ZX27"/>
<dbReference type="Proteomes" id="UP000663877">
    <property type="component" value="Unassembled WGS sequence"/>
</dbReference>
<protein>
    <submittedName>
        <fullName evidence="1">Uncharacterized protein</fullName>
    </submittedName>
</protein>
<reference evidence="1" key="1">
    <citation type="submission" date="2021-02" db="EMBL/GenBank/DDBJ databases">
        <authorList>
            <person name="Nowell W R."/>
        </authorList>
    </citation>
    <scope>NUCLEOTIDE SEQUENCE</scope>
</reference>
<accession>A0A815ZX27</accession>
<evidence type="ECO:0000313" key="3">
    <source>
        <dbReference type="Proteomes" id="UP000663832"/>
    </source>
</evidence>
<dbReference type="OrthoDB" id="10374811at2759"/>
<evidence type="ECO:0000313" key="1">
    <source>
        <dbReference type="EMBL" id="CAF1590367.1"/>
    </source>
</evidence>
<gene>
    <name evidence="1" type="ORF">BJG266_LOCUS49567</name>
    <name evidence="2" type="ORF">QVE165_LOCUS66656</name>
</gene>
<sequence length="35" mass="4176">EDNQHEYKLHGLAGCIKNPNQLIVFHRASRQWNEE</sequence>
<name>A0A815ZX27_9BILA</name>
<dbReference type="EMBL" id="CAJNOI010007600">
    <property type="protein sequence ID" value="CAF1590367.1"/>
    <property type="molecule type" value="Genomic_DNA"/>
</dbReference>
<feature type="non-terminal residue" evidence="1">
    <location>
        <position position="1"/>
    </location>
</feature>
<dbReference type="EMBL" id="CAJNOM010008043">
    <property type="protein sequence ID" value="CAF1678314.1"/>
    <property type="molecule type" value="Genomic_DNA"/>
</dbReference>
<evidence type="ECO:0000313" key="2">
    <source>
        <dbReference type="EMBL" id="CAF1678314.1"/>
    </source>
</evidence>
<dbReference type="Proteomes" id="UP000663832">
    <property type="component" value="Unassembled WGS sequence"/>
</dbReference>
<comment type="caution">
    <text evidence="1">The sequence shown here is derived from an EMBL/GenBank/DDBJ whole genome shotgun (WGS) entry which is preliminary data.</text>
</comment>
<evidence type="ECO:0000313" key="4">
    <source>
        <dbReference type="Proteomes" id="UP000663877"/>
    </source>
</evidence>
<proteinExistence type="predicted"/>
<keyword evidence="3" id="KW-1185">Reference proteome</keyword>
<organism evidence="1 4">
    <name type="scientific">Adineta steineri</name>
    <dbReference type="NCBI Taxonomy" id="433720"/>
    <lineage>
        <taxon>Eukaryota</taxon>
        <taxon>Metazoa</taxon>
        <taxon>Spiralia</taxon>
        <taxon>Gnathifera</taxon>
        <taxon>Rotifera</taxon>
        <taxon>Eurotatoria</taxon>
        <taxon>Bdelloidea</taxon>
        <taxon>Adinetida</taxon>
        <taxon>Adinetidae</taxon>
        <taxon>Adineta</taxon>
    </lineage>
</organism>